<keyword evidence="3" id="KW-1185">Reference proteome</keyword>
<name>A0A1X6ZX29_9RHOB</name>
<gene>
    <name evidence="2" type="ORF">ROA7450_03366</name>
</gene>
<feature type="chain" id="PRO_5012259447" evidence="1">
    <location>
        <begin position="25"/>
        <end position="94"/>
    </location>
</feature>
<reference evidence="2 3" key="1">
    <citation type="submission" date="2017-03" db="EMBL/GenBank/DDBJ databases">
        <authorList>
            <person name="Afonso C.L."/>
            <person name="Miller P.J."/>
            <person name="Scott M.A."/>
            <person name="Spackman E."/>
            <person name="Goraichik I."/>
            <person name="Dimitrov K.M."/>
            <person name="Suarez D.L."/>
            <person name="Swayne D.E."/>
        </authorList>
    </citation>
    <scope>NUCLEOTIDE SEQUENCE [LARGE SCALE GENOMIC DNA]</scope>
    <source>
        <strain evidence="2 3">CECT 7450</strain>
    </source>
</reference>
<sequence length="94" mass="9811">MTNLFLKTALTISTVLALSSPSLAGTKSLNYTPSGDAISIPQPSASDLREKLSPGVKIWDAACCKVCRKGKACGNSCIKRTYTCHKGKGCACDG</sequence>
<evidence type="ECO:0000313" key="2">
    <source>
        <dbReference type="EMBL" id="SLN63975.1"/>
    </source>
</evidence>
<dbReference type="AlphaFoldDB" id="A0A1X6ZX29"/>
<feature type="signal peptide" evidence="1">
    <location>
        <begin position="1"/>
        <end position="24"/>
    </location>
</feature>
<evidence type="ECO:0000256" key="1">
    <source>
        <dbReference type="SAM" id="SignalP"/>
    </source>
</evidence>
<dbReference type="Proteomes" id="UP000193061">
    <property type="component" value="Unassembled WGS sequence"/>
</dbReference>
<organism evidence="2 3">
    <name type="scientific">Roseovarius albus</name>
    <dbReference type="NCBI Taxonomy" id="1247867"/>
    <lineage>
        <taxon>Bacteria</taxon>
        <taxon>Pseudomonadati</taxon>
        <taxon>Pseudomonadota</taxon>
        <taxon>Alphaproteobacteria</taxon>
        <taxon>Rhodobacterales</taxon>
        <taxon>Roseobacteraceae</taxon>
        <taxon>Roseovarius</taxon>
    </lineage>
</organism>
<proteinExistence type="predicted"/>
<evidence type="ECO:0000313" key="3">
    <source>
        <dbReference type="Proteomes" id="UP000193061"/>
    </source>
</evidence>
<dbReference type="EMBL" id="FWFX01000012">
    <property type="protein sequence ID" value="SLN63975.1"/>
    <property type="molecule type" value="Genomic_DNA"/>
</dbReference>
<accession>A0A1X6ZX29</accession>
<protein>
    <submittedName>
        <fullName evidence="2">Uncharacterized protein</fullName>
    </submittedName>
</protein>
<keyword evidence="1" id="KW-0732">Signal</keyword>